<evidence type="ECO:0000313" key="1">
    <source>
        <dbReference type="EMBL" id="RDY08545.1"/>
    </source>
</evidence>
<gene>
    <name evidence="1" type="ORF">CR513_07217</name>
</gene>
<dbReference type="AlphaFoldDB" id="A0A371I0G9"/>
<keyword evidence="2" id="KW-1185">Reference proteome</keyword>
<evidence type="ECO:0000313" key="2">
    <source>
        <dbReference type="Proteomes" id="UP000257109"/>
    </source>
</evidence>
<proteinExistence type="predicted"/>
<protein>
    <submittedName>
        <fullName evidence="1">Uncharacterized protein</fullName>
    </submittedName>
</protein>
<reference evidence="1" key="1">
    <citation type="submission" date="2018-05" db="EMBL/GenBank/DDBJ databases">
        <title>Draft genome of Mucuna pruriens seed.</title>
        <authorList>
            <person name="Nnadi N.E."/>
            <person name="Vos R."/>
            <person name="Hasami M.H."/>
            <person name="Devisetty U.K."/>
            <person name="Aguiy J.C."/>
        </authorList>
    </citation>
    <scope>NUCLEOTIDE SEQUENCE [LARGE SCALE GENOMIC DNA]</scope>
    <source>
        <strain evidence="1">JCA_2017</strain>
    </source>
</reference>
<feature type="non-terminal residue" evidence="1">
    <location>
        <position position="1"/>
    </location>
</feature>
<dbReference type="Proteomes" id="UP000257109">
    <property type="component" value="Unassembled WGS sequence"/>
</dbReference>
<accession>A0A371I0G9</accession>
<sequence length="78" mass="9237">MSPSNRNRASCILELEELCLEAYENSKIYKEKVNRFHDNMILINEFKMGQKVLLFNSRLKLITVQTRDEDKIFKVNGQ</sequence>
<comment type="caution">
    <text evidence="1">The sequence shown here is derived from an EMBL/GenBank/DDBJ whole genome shotgun (WGS) entry which is preliminary data.</text>
</comment>
<name>A0A371I0G9_MUCPR</name>
<organism evidence="1 2">
    <name type="scientific">Mucuna pruriens</name>
    <name type="common">Velvet bean</name>
    <name type="synonym">Dolichos pruriens</name>
    <dbReference type="NCBI Taxonomy" id="157652"/>
    <lineage>
        <taxon>Eukaryota</taxon>
        <taxon>Viridiplantae</taxon>
        <taxon>Streptophyta</taxon>
        <taxon>Embryophyta</taxon>
        <taxon>Tracheophyta</taxon>
        <taxon>Spermatophyta</taxon>
        <taxon>Magnoliopsida</taxon>
        <taxon>eudicotyledons</taxon>
        <taxon>Gunneridae</taxon>
        <taxon>Pentapetalae</taxon>
        <taxon>rosids</taxon>
        <taxon>fabids</taxon>
        <taxon>Fabales</taxon>
        <taxon>Fabaceae</taxon>
        <taxon>Papilionoideae</taxon>
        <taxon>50 kb inversion clade</taxon>
        <taxon>NPAAA clade</taxon>
        <taxon>indigoferoid/millettioid clade</taxon>
        <taxon>Phaseoleae</taxon>
        <taxon>Mucuna</taxon>
    </lineage>
</organism>
<dbReference type="OrthoDB" id="1592968at2759"/>
<dbReference type="EMBL" id="QJKJ01001254">
    <property type="protein sequence ID" value="RDY08545.1"/>
    <property type="molecule type" value="Genomic_DNA"/>
</dbReference>